<keyword evidence="7" id="KW-0479">Metal-binding</keyword>
<dbReference type="Gene3D" id="3.30.830.10">
    <property type="entry name" value="Metalloenzyme, LuxS/M16 peptidase-like"/>
    <property type="match status" value="2"/>
</dbReference>
<dbReference type="PANTHER" id="PTHR11851">
    <property type="entry name" value="METALLOPROTEASE"/>
    <property type="match status" value="1"/>
</dbReference>
<comment type="cofactor">
    <cofactor evidence="2">
        <name>Zn(2+)</name>
        <dbReference type="ChEBI" id="CHEBI:29105"/>
    </cofactor>
</comment>
<comment type="catalytic activity">
    <reaction evidence="1">
        <text>Release of N-terminal transit peptides from precursor proteins imported into the mitochondrion, typically with Arg in position P2.</text>
        <dbReference type="EC" id="3.4.24.64"/>
    </reaction>
</comment>
<organism evidence="17">
    <name type="scientific">Cyanoptyche gloeocystis</name>
    <dbReference type="NCBI Taxonomy" id="77922"/>
    <lineage>
        <taxon>Eukaryota</taxon>
        <taxon>Glaucocystophyceae</taxon>
        <taxon>Glaucocystophyceae incertae sedis</taxon>
        <taxon>Cyanoptyche</taxon>
    </lineage>
</organism>
<evidence type="ECO:0000256" key="5">
    <source>
        <dbReference type="ARBA" id="ARBA00012299"/>
    </source>
</evidence>
<dbReference type="InterPro" id="IPR007863">
    <property type="entry name" value="Peptidase_M16_C"/>
</dbReference>
<dbReference type="AlphaFoldDB" id="A0A7S2NQZ2"/>
<dbReference type="FunFam" id="3.30.830.10:FF:000001">
    <property type="entry name" value="Mitochondrial-processing peptidase subunit beta, mitochondrial"/>
    <property type="match status" value="1"/>
</dbReference>
<comment type="subcellular location">
    <subcellularLocation>
        <location evidence="3">Mitochondrion</location>
    </subcellularLocation>
</comment>
<dbReference type="Pfam" id="PF00675">
    <property type="entry name" value="Peptidase_M16"/>
    <property type="match status" value="1"/>
</dbReference>
<accession>A0A7S2NQZ2</accession>
<proteinExistence type="inferred from homology"/>
<dbReference type="InterPro" id="IPR050361">
    <property type="entry name" value="MPP/UQCRC_Complex"/>
</dbReference>
<dbReference type="EMBL" id="HBGX01002669">
    <property type="protein sequence ID" value="CAD9553425.1"/>
    <property type="molecule type" value="Transcribed_RNA"/>
</dbReference>
<keyword evidence="10" id="KW-0809">Transit peptide</keyword>
<keyword evidence="11" id="KW-0482">Metalloprotease</keyword>
<dbReference type="InterPro" id="IPR001431">
    <property type="entry name" value="Pept_M16_Zn_BS"/>
</dbReference>
<evidence type="ECO:0000256" key="13">
    <source>
        <dbReference type="ARBA" id="ARBA00031018"/>
    </source>
</evidence>
<evidence type="ECO:0000256" key="9">
    <source>
        <dbReference type="ARBA" id="ARBA00022833"/>
    </source>
</evidence>
<gene>
    <name evidence="17" type="ORF">CGLO1086_LOCUS1153</name>
</gene>
<comment type="similarity">
    <text evidence="4 14">Belongs to the peptidase M16 family.</text>
</comment>
<dbReference type="InterPro" id="IPR011249">
    <property type="entry name" value="Metalloenz_LuxS/M16"/>
</dbReference>
<evidence type="ECO:0000313" key="17">
    <source>
        <dbReference type="EMBL" id="CAD9553425.1"/>
    </source>
</evidence>
<evidence type="ECO:0000256" key="12">
    <source>
        <dbReference type="ARBA" id="ARBA00023128"/>
    </source>
</evidence>
<dbReference type="Pfam" id="PF05193">
    <property type="entry name" value="Peptidase_M16_C"/>
    <property type="match status" value="1"/>
</dbReference>
<evidence type="ECO:0000256" key="10">
    <source>
        <dbReference type="ARBA" id="ARBA00022946"/>
    </source>
</evidence>
<feature type="domain" description="Peptidase M16 N-terminal" evidence="15">
    <location>
        <begin position="83"/>
        <end position="229"/>
    </location>
</feature>
<name>A0A7S2NQZ2_9EUKA</name>
<evidence type="ECO:0000256" key="1">
    <source>
        <dbReference type="ARBA" id="ARBA00001098"/>
    </source>
</evidence>
<evidence type="ECO:0000256" key="7">
    <source>
        <dbReference type="ARBA" id="ARBA00022723"/>
    </source>
</evidence>
<dbReference type="FunFam" id="3.30.830.10:FF:000002">
    <property type="entry name" value="Mitochondrial-processing peptidase subunit beta"/>
    <property type="match status" value="1"/>
</dbReference>
<keyword evidence="6" id="KW-0645">Protease</keyword>
<dbReference type="GO" id="GO:0046872">
    <property type="term" value="F:metal ion binding"/>
    <property type="evidence" value="ECO:0007669"/>
    <property type="project" value="UniProtKB-KW"/>
</dbReference>
<dbReference type="PROSITE" id="PS00143">
    <property type="entry name" value="INSULINASE"/>
    <property type="match status" value="1"/>
</dbReference>
<keyword evidence="12" id="KW-0496">Mitochondrion</keyword>
<evidence type="ECO:0000259" key="16">
    <source>
        <dbReference type="Pfam" id="PF05193"/>
    </source>
</evidence>
<evidence type="ECO:0000256" key="3">
    <source>
        <dbReference type="ARBA" id="ARBA00004173"/>
    </source>
</evidence>
<protein>
    <recommendedName>
        <fullName evidence="5">mitochondrial processing peptidase</fullName>
        <ecNumber evidence="5">3.4.24.64</ecNumber>
    </recommendedName>
    <alternativeName>
        <fullName evidence="13">Beta-MPP</fullName>
    </alternativeName>
</protein>
<feature type="domain" description="Peptidase M16 C-terminal" evidence="16">
    <location>
        <begin position="236"/>
        <end position="421"/>
    </location>
</feature>
<evidence type="ECO:0000256" key="4">
    <source>
        <dbReference type="ARBA" id="ARBA00007261"/>
    </source>
</evidence>
<dbReference type="GO" id="GO:0005759">
    <property type="term" value="C:mitochondrial matrix"/>
    <property type="evidence" value="ECO:0007669"/>
    <property type="project" value="UniProtKB-ARBA"/>
</dbReference>
<dbReference type="InterPro" id="IPR011765">
    <property type="entry name" value="Pept_M16_N"/>
</dbReference>
<dbReference type="PANTHER" id="PTHR11851:SF149">
    <property type="entry name" value="GH01077P"/>
    <property type="match status" value="1"/>
</dbReference>
<evidence type="ECO:0000256" key="8">
    <source>
        <dbReference type="ARBA" id="ARBA00022801"/>
    </source>
</evidence>
<evidence type="ECO:0000256" key="2">
    <source>
        <dbReference type="ARBA" id="ARBA00001947"/>
    </source>
</evidence>
<dbReference type="GO" id="GO:0006508">
    <property type="term" value="P:proteolysis"/>
    <property type="evidence" value="ECO:0007669"/>
    <property type="project" value="UniProtKB-KW"/>
</dbReference>
<evidence type="ECO:0000256" key="11">
    <source>
        <dbReference type="ARBA" id="ARBA00023049"/>
    </source>
</evidence>
<reference evidence="17" key="1">
    <citation type="submission" date="2021-01" db="EMBL/GenBank/DDBJ databases">
        <authorList>
            <person name="Corre E."/>
            <person name="Pelletier E."/>
            <person name="Niang G."/>
            <person name="Scheremetjew M."/>
            <person name="Finn R."/>
            <person name="Kale V."/>
            <person name="Holt S."/>
            <person name="Cochrane G."/>
            <person name="Meng A."/>
            <person name="Brown T."/>
            <person name="Cohen L."/>
        </authorList>
    </citation>
    <scope>NUCLEOTIDE SEQUENCE</scope>
    <source>
        <strain evidence="17">SAG4.97</strain>
    </source>
</reference>
<dbReference type="EC" id="3.4.24.64" evidence="5"/>
<dbReference type="GO" id="GO:0004222">
    <property type="term" value="F:metalloendopeptidase activity"/>
    <property type="evidence" value="ECO:0007669"/>
    <property type="project" value="UniProtKB-EC"/>
</dbReference>
<evidence type="ECO:0000259" key="15">
    <source>
        <dbReference type="Pfam" id="PF00675"/>
    </source>
</evidence>
<dbReference type="SUPFAM" id="SSF63411">
    <property type="entry name" value="LuxS/MPP-like metallohydrolase"/>
    <property type="match status" value="2"/>
</dbReference>
<keyword evidence="8" id="KW-0378">Hydrolase</keyword>
<evidence type="ECO:0000256" key="14">
    <source>
        <dbReference type="RuleBase" id="RU004447"/>
    </source>
</evidence>
<keyword evidence="9" id="KW-0862">Zinc</keyword>
<evidence type="ECO:0000256" key="6">
    <source>
        <dbReference type="ARBA" id="ARBA00022670"/>
    </source>
</evidence>
<sequence>MAGASVALRSLPLSSCVKNVSYLRRHANLSFPGQRRYATALSSKYDPSSYIKKPILPSYTPAAELLVNVPETKVTVLSNGLRVATEKSAVNRDTATVGVFVDAGSRYETDETNGVAHFLEHMAFKGTKRRSQYELEVEIENIGGHLNAYTSREQTVYYAKVFKQDVPKAVDILSDILQNSKFEESSIERERDVIMREMEEVDAHVQEFIFDQLHSVAFQGSSLGRTILGAAENVAKISRKDCLDFIATHYTAPRIVIAAAGAVEHDDIVSLASKHLESIPNTSPLGKTPAIEPATFVGSEVRHRNDDIPTITFALAYPTCGWTDADAYPLMVLQAVFGAWEKNTWASKYSSPGLAQMLAKDNLANKYWAFNTSYADTGLFGIYCETVPDEEVVQDCMYSVTHELVRLCFRATEEEVQRAKNVVKTNLLIQLENGTSETCEDIGRQLLTYGRRIPLVESFARIDAVDVSTIQRVAEKYFYDTDHAMASYGSVNSQNLPDYNWIRRRSYWLRY</sequence>